<dbReference type="PROSITE" id="PS51332">
    <property type="entry name" value="B12_BINDING"/>
    <property type="match status" value="1"/>
</dbReference>
<evidence type="ECO:0000259" key="1">
    <source>
        <dbReference type="PROSITE" id="PS51332"/>
    </source>
</evidence>
<gene>
    <name evidence="2" type="ORF">SAMN04488544_3459</name>
</gene>
<dbReference type="Gene3D" id="3.40.50.280">
    <property type="entry name" value="Cobalamin-binding domain"/>
    <property type="match status" value="1"/>
</dbReference>
<dbReference type="EMBL" id="LT629799">
    <property type="protein sequence ID" value="SDV01315.1"/>
    <property type="molecule type" value="Genomic_DNA"/>
</dbReference>
<dbReference type="SUPFAM" id="SSF52242">
    <property type="entry name" value="Cobalamin (vitamin B12)-binding domain"/>
    <property type="match status" value="1"/>
</dbReference>
<reference evidence="3" key="1">
    <citation type="submission" date="2016-10" db="EMBL/GenBank/DDBJ databases">
        <authorList>
            <person name="Varghese N."/>
            <person name="Submissions S."/>
        </authorList>
    </citation>
    <scope>NUCLEOTIDE SEQUENCE [LARGE SCALE GENOMIC DNA]</scope>
    <source>
        <strain evidence="3">DSM 21743</strain>
    </source>
</reference>
<dbReference type="GO" id="GO:0046872">
    <property type="term" value="F:metal ion binding"/>
    <property type="evidence" value="ECO:0007669"/>
    <property type="project" value="InterPro"/>
</dbReference>
<dbReference type="InterPro" id="IPR036724">
    <property type="entry name" value="Cobalamin-bd_sf"/>
</dbReference>
<dbReference type="GO" id="GO:0031419">
    <property type="term" value="F:cobalamin binding"/>
    <property type="evidence" value="ECO:0007669"/>
    <property type="project" value="InterPro"/>
</dbReference>
<dbReference type="STRING" id="546874.SAMN04488544_3459"/>
<keyword evidence="3" id="KW-1185">Reference proteome</keyword>
<dbReference type="RefSeq" id="WP_091077181.1">
    <property type="nucleotide sequence ID" value="NZ_LT629799.1"/>
</dbReference>
<name>A0A1H2N8C4_9ACTN</name>
<sequence length="569" mass="60251">MRTRGAEVLAAGRAAAPTAIHRTAYLRREGALSEAEVKLRARRDGRTTFHAHVGSTDWPTTAAALREIEAGLAERGAVCDRFGLTLSRAMSVEESARGRVHKETGPALRPEEWSGLGEAAAIQPHLGDFMIGTPAGAEHARLALAAGVTTIGNLGQYWSFEVPGGQDDRQVTEATVRAVGMLAAWRDRGALVHSYLDDGVAMQASSYGSYVGWAALERHVVEDLCGARLAHSYGGLVDDPWHRAVVHLAVDDVHDRDHLGSMVYGDTVSMRAGDHAHNAEVLRRYLTVDLGAQQHRPTGHAVHPVPLTEAERVPTGAENLAVQLLAHDLDEDVRRSAPVLDWAAAERLAGEVAAYGLRFRDAALALLVEDGVAVADPVELLLALRRLGLTGLEDRLRLPPPRAVGDLVPWKARQVGATVAALSGPAAGLPDLRGTRVVLAVLDVHDVVRDALLRLLPRAGAEVVLLPSSATPASVVHAAVAEDADAVVLGTYNGAALDVGRELRAALDDTAYDGPVIMGGRLNQDLGGDSPVEVGDDLRALGLHPAATLEEAVGMLARTPSGGVRREFT</sequence>
<dbReference type="OrthoDB" id="5888at2"/>
<feature type="domain" description="B12-binding" evidence="1">
    <location>
        <begin position="432"/>
        <end position="567"/>
    </location>
</feature>
<proteinExistence type="predicted"/>
<protein>
    <recommendedName>
        <fullName evidence="1">B12-binding domain-containing protein</fullName>
    </recommendedName>
</protein>
<organism evidence="2 3">
    <name type="scientific">Microlunatus sagamiharensis</name>
    <dbReference type="NCBI Taxonomy" id="546874"/>
    <lineage>
        <taxon>Bacteria</taxon>
        <taxon>Bacillati</taxon>
        <taxon>Actinomycetota</taxon>
        <taxon>Actinomycetes</taxon>
        <taxon>Propionibacteriales</taxon>
        <taxon>Propionibacteriaceae</taxon>
        <taxon>Microlunatus</taxon>
    </lineage>
</organism>
<dbReference type="InterPro" id="IPR006158">
    <property type="entry name" value="Cobalamin-bd"/>
</dbReference>
<evidence type="ECO:0000313" key="3">
    <source>
        <dbReference type="Proteomes" id="UP000198825"/>
    </source>
</evidence>
<accession>A0A1H2N8C4</accession>
<dbReference type="AlphaFoldDB" id="A0A1H2N8C4"/>
<dbReference type="Proteomes" id="UP000198825">
    <property type="component" value="Chromosome I"/>
</dbReference>
<evidence type="ECO:0000313" key="2">
    <source>
        <dbReference type="EMBL" id="SDV01315.1"/>
    </source>
</evidence>